<name>A0A398DSA7_9BACT</name>
<keyword evidence="3" id="KW-1185">Reference proteome</keyword>
<evidence type="ECO:0000256" key="1">
    <source>
        <dbReference type="SAM" id="Phobius"/>
    </source>
</evidence>
<keyword evidence="1" id="KW-0812">Transmembrane</keyword>
<gene>
    <name evidence="2" type="ORF">SMC1_03455</name>
</gene>
<feature type="transmembrane region" description="Helical" evidence="1">
    <location>
        <begin position="6"/>
        <end position="30"/>
    </location>
</feature>
<comment type="caution">
    <text evidence="2">The sequence shown here is derived from an EMBL/GenBank/DDBJ whole genome shotgun (WGS) entry which is preliminary data.</text>
</comment>
<keyword evidence="1" id="KW-0472">Membrane</keyword>
<dbReference type="Proteomes" id="UP000266113">
    <property type="component" value="Unassembled WGS sequence"/>
</dbReference>
<dbReference type="AlphaFoldDB" id="A0A398DSA7"/>
<reference evidence="2 3" key="1">
    <citation type="submission" date="2018-09" db="EMBL/GenBank/DDBJ databases">
        <title>Discovery and Ecogenomic Context for Candidatus Cryosericales, a Global Caldiserica Order Active in Thawing Permafrost.</title>
        <authorList>
            <person name="Martinez M.A."/>
            <person name="Woodcroft B.J."/>
            <person name="Ignacio Espinoza J.C."/>
            <person name="Zayed A."/>
            <person name="Singleton C.M."/>
            <person name="Boyd J."/>
            <person name="Li Y.-F."/>
            <person name="Purvine S."/>
            <person name="Maughan H."/>
            <person name="Hodgkins S.B."/>
            <person name="Anderson D."/>
            <person name="Sederholm M."/>
            <person name="Temperton B."/>
            <person name="Saleska S.R."/>
            <person name="Tyson G.W."/>
            <person name="Rich V.I."/>
        </authorList>
    </citation>
    <scope>NUCLEOTIDE SEQUENCE [LARGE SCALE GENOMIC DNA]</scope>
    <source>
        <strain evidence="2 3">SMC1</strain>
    </source>
</reference>
<accession>A0A398DSA7</accession>
<organism evidence="2 3">
    <name type="scientific">Candidatus Cryosericum septentrionale</name>
    <dbReference type="NCBI Taxonomy" id="2290913"/>
    <lineage>
        <taxon>Bacteria</taxon>
        <taxon>Pseudomonadati</taxon>
        <taxon>Caldisericota/Cryosericota group</taxon>
        <taxon>Candidatus Cryosericota</taxon>
        <taxon>Candidatus Cryosericia</taxon>
        <taxon>Candidatus Cryosericales</taxon>
        <taxon>Candidatus Cryosericaceae</taxon>
        <taxon>Candidatus Cryosericum</taxon>
    </lineage>
</organism>
<sequence length="143" mass="16255">MKNRKLAATIIWASLWVMFASVCLYFFLLLPARTTTLVGFSAHWKAEDIVRVQKLDKDWHESSFDELKIWWTGTSGDVTEAQYQLTGLHGIMEQASRILGPFHPWVSGYTGASEGLSDPERDWGFLLTITWKGGTETPHLQSH</sequence>
<proteinExistence type="predicted"/>
<dbReference type="EMBL" id="QXIY01000015">
    <property type="protein sequence ID" value="RIE17023.1"/>
    <property type="molecule type" value="Genomic_DNA"/>
</dbReference>
<protein>
    <submittedName>
        <fullName evidence="2">Uncharacterized protein</fullName>
    </submittedName>
</protein>
<keyword evidence="1" id="KW-1133">Transmembrane helix</keyword>
<evidence type="ECO:0000313" key="3">
    <source>
        <dbReference type="Proteomes" id="UP000266113"/>
    </source>
</evidence>
<dbReference type="RefSeq" id="WP_119085408.1">
    <property type="nucleotide sequence ID" value="NZ_QXIY01000015.1"/>
</dbReference>
<dbReference type="OrthoDB" id="9891592at2"/>
<evidence type="ECO:0000313" key="2">
    <source>
        <dbReference type="EMBL" id="RIE17023.1"/>
    </source>
</evidence>